<feature type="region of interest" description="Disordered" evidence="1">
    <location>
        <begin position="1"/>
        <end position="28"/>
    </location>
</feature>
<organism evidence="3 4">
    <name type="scientific">Citreimonas salinaria</name>
    <dbReference type="NCBI Taxonomy" id="321339"/>
    <lineage>
        <taxon>Bacteria</taxon>
        <taxon>Pseudomonadati</taxon>
        <taxon>Pseudomonadota</taxon>
        <taxon>Alphaproteobacteria</taxon>
        <taxon>Rhodobacterales</taxon>
        <taxon>Roseobacteraceae</taxon>
        <taxon>Citreimonas</taxon>
    </lineage>
</organism>
<feature type="domain" description="DNA ligase D 3'-phosphoesterase" evidence="2">
    <location>
        <begin position="34"/>
        <end position="139"/>
    </location>
</feature>
<dbReference type="RefSeq" id="WP_218141191.1">
    <property type="nucleotide sequence ID" value="NZ_FNPF01000036.1"/>
</dbReference>
<dbReference type="AlphaFoldDB" id="A0A1H3NXV9"/>
<name>A0A1H3NXV9_9RHOB</name>
<proteinExistence type="predicted"/>
<dbReference type="EMBL" id="FNPF01000036">
    <property type="protein sequence ID" value="SDY93533.1"/>
    <property type="molecule type" value="Genomic_DNA"/>
</dbReference>
<dbReference type="STRING" id="321339.SAMN05444340_1365"/>
<dbReference type="Pfam" id="PF13298">
    <property type="entry name" value="LigD_N"/>
    <property type="match status" value="1"/>
</dbReference>
<sequence>MALESYNKKRDFEATPEPRGEIGGSESGDSYLIQKHAARRLHYDLRLELDGVLLSWAVAQGPSLGPGEKRLAVQTEDHPLDYGDFEGTVPKGEYGGGTVILWDRGSWKPMNDPRKGLEKCHLEFEIQSEKLGGRWHLTRMARKPREKKDNWLLIKGDDEFAREEGDQQIVDERRIR</sequence>
<dbReference type="PANTHER" id="PTHR39465">
    <property type="entry name" value="DNA LIGASE D, 3'-PHOSPHOESTERASE DOMAIN"/>
    <property type="match status" value="1"/>
</dbReference>
<dbReference type="NCBIfam" id="TIGR02777">
    <property type="entry name" value="LigD_PE_dom"/>
    <property type="match status" value="1"/>
</dbReference>
<evidence type="ECO:0000259" key="2">
    <source>
        <dbReference type="Pfam" id="PF13298"/>
    </source>
</evidence>
<evidence type="ECO:0000313" key="3">
    <source>
        <dbReference type="EMBL" id="SDY93533.1"/>
    </source>
</evidence>
<accession>A0A1H3NXV9</accession>
<protein>
    <submittedName>
        <fullName evidence="3">Bifunctional non-homologous end joining protein LigD</fullName>
    </submittedName>
</protein>
<reference evidence="3 4" key="1">
    <citation type="submission" date="2016-10" db="EMBL/GenBank/DDBJ databases">
        <authorList>
            <person name="de Groot N.N."/>
        </authorList>
    </citation>
    <scope>NUCLEOTIDE SEQUENCE [LARGE SCALE GENOMIC DNA]</scope>
    <source>
        <strain evidence="3 4">DSM 26880</strain>
    </source>
</reference>
<dbReference type="Proteomes" id="UP000199286">
    <property type="component" value="Unassembled WGS sequence"/>
</dbReference>
<gene>
    <name evidence="3" type="ORF">SAMN05444340_1365</name>
</gene>
<evidence type="ECO:0000256" key="1">
    <source>
        <dbReference type="SAM" id="MobiDB-lite"/>
    </source>
</evidence>
<keyword evidence="4" id="KW-1185">Reference proteome</keyword>
<dbReference type="PANTHER" id="PTHR39465:SF1">
    <property type="entry name" value="DNA LIGASE D 3'-PHOSPHOESTERASE DOMAIN-CONTAINING PROTEIN"/>
    <property type="match status" value="1"/>
</dbReference>
<evidence type="ECO:0000313" key="4">
    <source>
        <dbReference type="Proteomes" id="UP000199286"/>
    </source>
</evidence>
<feature type="compositionally biased region" description="Basic and acidic residues" evidence="1">
    <location>
        <begin position="1"/>
        <end position="20"/>
    </location>
</feature>
<dbReference type="InterPro" id="IPR014144">
    <property type="entry name" value="LigD_PE_domain"/>
</dbReference>